<sequence length="142" mass="15665">MSSWKGIGKRCERTGLTFNEDDVLPAYSSWEDGYFAIRNYTFGPESPTAFIGLNNLVTRGALRALLEAGYSVPRDISIIGYDDLPDMQYAEVALTTIGPPLDELAVQAAELIVSLIRDEQVDVPVVIQPKLNLRNSTAVCRQ</sequence>
<organism evidence="5">
    <name type="scientific">Paenibacillus sp. AN1007</name>
    <dbReference type="NCBI Taxonomy" id="3151385"/>
    <lineage>
        <taxon>Bacteria</taxon>
        <taxon>Bacillati</taxon>
        <taxon>Bacillota</taxon>
        <taxon>Bacilli</taxon>
        <taxon>Bacillales</taxon>
        <taxon>Paenibacillaceae</taxon>
        <taxon>Paenibacillus</taxon>
    </lineage>
</organism>
<dbReference type="Pfam" id="PF13377">
    <property type="entry name" value="Peripla_BP_3"/>
    <property type="match status" value="1"/>
</dbReference>
<dbReference type="InterPro" id="IPR046335">
    <property type="entry name" value="LacI/GalR-like_sensor"/>
</dbReference>
<evidence type="ECO:0000259" key="4">
    <source>
        <dbReference type="Pfam" id="PF13377"/>
    </source>
</evidence>
<dbReference type="InterPro" id="IPR028082">
    <property type="entry name" value="Peripla_BP_I"/>
</dbReference>
<dbReference type="GO" id="GO:0003700">
    <property type="term" value="F:DNA-binding transcription factor activity"/>
    <property type="evidence" value="ECO:0007669"/>
    <property type="project" value="TreeGrafter"/>
</dbReference>
<dbReference type="SUPFAM" id="SSF53822">
    <property type="entry name" value="Periplasmic binding protein-like I"/>
    <property type="match status" value="1"/>
</dbReference>
<evidence type="ECO:0000256" key="3">
    <source>
        <dbReference type="ARBA" id="ARBA00023163"/>
    </source>
</evidence>
<dbReference type="RefSeq" id="WP_366292408.1">
    <property type="nucleotide sequence ID" value="NZ_CP159992.1"/>
</dbReference>
<keyword evidence="1" id="KW-0805">Transcription regulation</keyword>
<keyword evidence="2" id="KW-0238">DNA-binding</keyword>
<keyword evidence="3" id="KW-0804">Transcription</keyword>
<dbReference type="PANTHER" id="PTHR30146">
    <property type="entry name" value="LACI-RELATED TRANSCRIPTIONAL REPRESSOR"/>
    <property type="match status" value="1"/>
</dbReference>
<feature type="domain" description="Transcriptional regulator LacI/GalR-like sensor" evidence="4">
    <location>
        <begin position="10"/>
        <end position="137"/>
    </location>
</feature>
<dbReference type="PANTHER" id="PTHR30146:SF109">
    <property type="entry name" value="HTH-TYPE TRANSCRIPTIONAL REGULATOR GALS"/>
    <property type="match status" value="1"/>
</dbReference>
<dbReference type="AlphaFoldDB" id="A0AAU8NAU7"/>
<protein>
    <submittedName>
        <fullName evidence="5">Substrate-binding domain-containing protein</fullName>
    </submittedName>
</protein>
<evidence type="ECO:0000256" key="2">
    <source>
        <dbReference type="ARBA" id="ARBA00023125"/>
    </source>
</evidence>
<gene>
    <name evidence="5" type="ORF">ABXS70_27270</name>
</gene>
<dbReference type="GO" id="GO:0000976">
    <property type="term" value="F:transcription cis-regulatory region binding"/>
    <property type="evidence" value="ECO:0007669"/>
    <property type="project" value="TreeGrafter"/>
</dbReference>
<reference evidence="5" key="1">
    <citation type="submission" date="2024-05" db="EMBL/GenBank/DDBJ databases">
        <title>Draft genome assemblies of 36 bacteria isolated from hibernating arctic ground squirrels.</title>
        <authorList>
            <person name="McKee H."/>
            <person name="Mullen L."/>
            <person name="Drown D.M."/>
            <person name="Duddleston K.N."/>
        </authorList>
    </citation>
    <scope>NUCLEOTIDE SEQUENCE</scope>
    <source>
        <strain evidence="5">AN1007</strain>
    </source>
</reference>
<accession>A0AAU8NAU7</accession>
<proteinExistence type="predicted"/>
<evidence type="ECO:0000313" key="5">
    <source>
        <dbReference type="EMBL" id="XCP94756.1"/>
    </source>
</evidence>
<evidence type="ECO:0000256" key="1">
    <source>
        <dbReference type="ARBA" id="ARBA00023015"/>
    </source>
</evidence>
<dbReference type="CDD" id="cd06267">
    <property type="entry name" value="PBP1_LacI_sugar_binding-like"/>
    <property type="match status" value="1"/>
</dbReference>
<name>A0AAU8NAU7_9BACL</name>
<dbReference type="EMBL" id="CP159992">
    <property type="protein sequence ID" value="XCP94756.1"/>
    <property type="molecule type" value="Genomic_DNA"/>
</dbReference>
<dbReference type="Gene3D" id="3.40.50.2300">
    <property type="match status" value="2"/>
</dbReference>